<feature type="chain" id="PRO_5046391381" description="Alginate export domain-containing protein" evidence="2">
    <location>
        <begin position="23"/>
        <end position="432"/>
    </location>
</feature>
<comment type="caution">
    <text evidence="3">The sequence shown here is derived from an EMBL/GenBank/DDBJ whole genome shotgun (WGS) entry which is preliminary data.</text>
</comment>
<dbReference type="EMBL" id="JAUQSZ010000005">
    <property type="protein sequence ID" value="MDO7842557.1"/>
    <property type="molecule type" value="Genomic_DNA"/>
</dbReference>
<name>A0ABT9A1F9_9SPHN</name>
<accession>A0ABT9A1F9</accession>
<reference evidence="3" key="1">
    <citation type="submission" date="2023-07" db="EMBL/GenBank/DDBJ databases">
        <authorList>
            <person name="Kim M.K."/>
        </authorList>
    </citation>
    <scope>NUCLEOTIDE SEQUENCE</scope>
    <source>
        <strain evidence="3">CA1-15</strain>
    </source>
</reference>
<feature type="region of interest" description="Disordered" evidence="1">
    <location>
        <begin position="26"/>
        <end position="74"/>
    </location>
</feature>
<sequence>MTRTIWRAAVAAVALMPAVAAAQDHDHMPGMEMPAPTPTPAPHDHQMADMPAPAPPGSSDGSGTSRNPGTEPMQGLHLMAGDWMLMLHGYAFAAYTDQGGPRGSNEGFVQSMAMITAARDLAPGVALQLRSMLSLDPAMGARGYPNLFATGETANGVVPLIDRQHPHDLFMELSARIDVDVGTTTKLFLYGGPVAEPAIGPSAFMHRRSAQYLPLSPITHHWLDSTHISYGVVTAGIARRHWQIEASGFRGREPDQYRWGIETPGLDSWSVRATWNPSPYWSAQVSHGHIKEPEQLEPGISEERTTASVQYARGGLSALIAFSAKNKQPGRTLPAWLAEVSWDVTRHHTLFGRFENVANDELFPDHADPLHDTKFRVSKVEGGYAYRLPIGKSFQLALGGAVGVYGKPAALDAAYGTFPVSGTVFAKLSLGK</sequence>
<evidence type="ECO:0008006" key="5">
    <source>
        <dbReference type="Google" id="ProtNLM"/>
    </source>
</evidence>
<evidence type="ECO:0000313" key="3">
    <source>
        <dbReference type="EMBL" id="MDO7842557.1"/>
    </source>
</evidence>
<evidence type="ECO:0000313" key="4">
    <source>
        <dbReference type="Proteomes" id="UP001176468"/>
    </source>
</evidence>
<gene>
    <name evidence="3" type="ORF">Q5H94_09480</name>
</gene>
<protein>
    <recommendedName>
        <fullName evidence="5">Alginate export domain-containing protein</fullName>
    </recommendedName>
</protein>
<evidence type="ECO:0000256" key="1">
    <source>
        <dbReference type="SAM" id="MobiDB-lite"/>
    </source>
</evidence>
<evidence type="ECO:0000256" key="2">
    <source>
        <dbReference type="SAM" id="SignalP"/>
    </source>
</evidence>
<proteinExistence type="predicted"/>
<organism evidence="3 4">
    <name type="scientific">Sphingomonas immobilis</name>
    <dbReference type="NCBI Taxonomy" id="3063997"/>
    <lineage>
        <taxon>Bacteria</taxon>
        <taxon>Pseudomonadati</taxon>
        <taxon>Pseudomonadota</taxon>
        <taxon>Alphaproteobacteria</taxon>
        <taxon>Sphingomonadales</taxon>
        <taxon>Sphingomonadaceae</taxon>
        <taxon>Sphingomonas</taxon>
    </lineage>
</organism>
<dbReference type="RefSeq" id="WP_304561014.1">
    <property type="nucleotide sequence ID" value="NZ_JAUQSZ010000005.1"/>
</dbReference>
<keyword evidence="4" id="KW-1185">Reference proteome</keyword>
<feature type="signal peptide" evidence="2">
    <location>
        <begin position="1"/>
        <end position="22"/>
    </location>
</feature>
<keyword evidence="2" id="KW-0732">Signal</keyword>
<dbReference type="Proteomes" id="UP001176468">
    <property type="component" value="Unassembled WGS sequence"/>
</dbReference>